<evidence type="ECO:0000256" key="2">
    <source>
        <dbReference type="ARBA" id="ARBA00023136"/>
    </source>
</evidence>
<comment type="caution">
    <text evidence="8">The sequence shown here is derived from an EMBL/GenBank/DDBJ whole genome shotgun (WGS) entry which is preliminary data.</text>
</comment>
<evidence type="ECO:0000256" key="6">
    <source>
        <dbReference type="SAM" id="SignalP"/>
    </source>
</evidence>
<dbReference type="InterPro" id="IPR003599">
    <property type="entry name" value="Ig_sub"/>
</dbReference>
<protein>
    <recommendedName>
        <fullName evidence="7">Ig-like domain-containing protein</fullName>
    </recommendedName>
</protein>
<gene>
    <name evidence="8" type="ORF">ATANTOWER_030754</name>
</gene>
<dbReference type="InterPro" id="IPR050504">
    <property type="entry name" value="IgSF_BTN/MOG"/>
</dbReference>
<evidence type="ECO:0000313" key="9">
    <source>
        <dbReference type="Proteomes" id="UP001345963"/>
    </source>
</evidence>
<keyword evidence="5" id="KW-0812">Transmembrane</keyword>
<sequence length="313" mass="35011">MMYLRRFLLVGALLFKGDSSTHAQSKQVDAVAGGNIILPCMLKTPASKDIQTVEWSKVVEGRKPAIVFLYRHGCETFAMKDPDFEYRSSLIMRELQNGNFSLRISNVKLSDTGTYQCLMIQNNGTKEETKVELVVASLSDPTLSVVSADSSGVTVECEALCWMPAPLMTILDEDGNRLTDEEPKQEQDPKGCYNTKQNFILNNPVSRVVCRVDQQQRNQSKTVKILLPDFWKDSYIRAICLSVAGTTLVCISVFSLYIGLSKKCSRTDEGKQPQTTIKSDQNKKSNSHEMNSLLNQQSVAENTQNSMTEKLNK</sequence>
<dbReference type="EMBL" id="JAHUTI010059844">
    <property type="protein sequence ID" value="MED6251434.1"/>
    <property type="molecule type" value="Genomic_DNA"/>
</dbReference>
<evidence type="ECO:0000256" key="3">
    <source>
        <dbReference type="ARBA" id="ARBA00023319"/>
    </source>
</evidence>
<evidence type="ECO:0000313" key="8">
    <source>
        <dbReference type="EMBL" id="MED6251434.1"/>
    </source>
</evidence>
<dbReference type="InterPro" id="IPR013106">
    <property type="entry name" value="Ig_V-set"/>
</dbReference>
<dbReference type="InterPro" id="IPR036179">
    <property type="entry name" value="Ig-like_dom_sf"/>
</dbReference>
<evidence type="ECO:0000259" key="7">
    <source>
        <dbReference type="PROSITE" id="PS50835"/>
    </source>
</evidence>
<dbReference type="SMART" id="SM00406">
    <property type="entry name" value="IGv"/>
    <property type="match status" value="1"/>
</dbReference>
<dbReference type="PANTHER" id="PTHR24100">
    <property type="entry name" value="BUTYROPHILIN"/>
    <property type="match status" value="1"/>
</dbReference>
<feature type="domain" description="Ig-like" evidence="7">
    <location>
        <begin position="33"/>
        <end position="132"/>
    </location>
</feature>
<reference evidence="8 9" key="1">
    <citation type="submission" date="2021-07" db="EMBL/GenBank/DDBJ databases">
        <authorList>
            <person name="Palmer J.M."/>
        </authorList>
    </citation>
    <scope>NUCLEOTIDE SEQUENCE [LARGE SCALE GENOMIC DNA]</scope>
    <source>
        <strain evidence="8 9">AT_MEX2019</strain>
        <tissue evidence="8">Muscle</tissue>
    </source>
</reference>
<dbReference type="InterPro" id="IPR053896">
    <property type="entry name" value="BTN3A2-like_Ig-C"/>
</dbReference>
<accession>A0ABU7BM88</accession>
<dbReference type="SUPFAM" id="SSF48726">
    <property type="entry name" value="Immunoglobulin"/>
    <property type="match status" value="1"/>
</dbReference>
<dbReference type="InterPro" id="IPR013783">
    <property type="entry name" value="Ig-like_fold"/>
</dbReference>
<keyword evidence="6" id="KW-0732">Signal</keyword>
<dbReference type="PROSITE" id="PS50835">
    <property type="entry name" value="IG_LIKE"/>
    <property type="match status" value="1"/>
</dbReference>
<dbReference type="Pfam" id="PF07686">
    <property type="entry name" value="V-set"/>
    <property type="match status" value="1"/>
</dbReference>
<name>A0ABU7BM88_9TELE</name>
<keyword evidence="2 5" id="KW-0472">Membrane</keyword>
<feature type="chain" id="PRO_5046478097" description="Ig-like domain-containing protein" evidence="6">
    <location>
        <begin position="24"/>
        <end position="313"/>
    </location>
</feature>
<dbReference type="PANTHER" id="PTHR24100:SF151">
    <property type="entry name" value="ICOS LIGAND"/>
    <property type="match status" value="1"/>
</dbReference>
<proteinExistence type="predicted"/>
<organism evidence="8 9">
    <name type="scientific">Ataeniobius toweri</name>
    <dbReference type="NCBI Taxonomy" id="208326"/>
    <lineage>
        <taxon>Eukaryota</taxon>
        <taxon>Metazoa</taxon>
        <taxon>Chordata</taxon>
        <taxon>Craniata</taxon>
        <taxon>Vertebrata</taxon>
        <taxon>Euteleostomi</taxon>
        <taxon>Actinopterygii</taxon>
        <taxon>Neopterygii</taxon>
        <taxon>Teleostei</taxon>
        <taxon>Neoteleostei</taxon>
        <taxon>Acanthomorphata</taxon>
        <taxon>Ovalentaria</taxon>
        <taxon>Atherinomorphae</taxon>
        <taxon>Cyprinodontiformes</taxon>
        <taxon>Goodeidae</taxon>
        <taxon>Ataeniobius</taxon>
    </lineage>
</organism>
<feature type="compositionally biased region" description="Polar residues" evidence="4">
    <location>
        <begin position="288"/>
        <end position="313"/>
    </location>
</feature>
<dbReference type="InterPro" id="IPR007110">
    <property type="entry name" value="Ig-like_dom"/>
</dbReference>
<dbReference type="Pfam" id="PF22705">
    <property type="entry name" value="C2-set_3"/>
    <property type="match status" value="1"/>
</dbReference>
<evidence type="ECO:0000256" key="4">
    <source>
        <dbReference type="SAM" id="MobiDB-lite"/>
    </source>
</evidence>
<feature type="region of interest" description="Disordered" evidence="4">
    <location>
        <begin position="266"/>
        <end position="313"/>
    </location>
</feature>
<evidence type="ECO:0000256" key="1">
    <source>
        <dbReference type="ARBA" id="ARBA00004370"/>
    </source>
</evidence>
<dbReference type="SMART" id="SM00409">
    <property type="entry name" value="IG"/>
    <property type="match status" value="1"/>
</dbReference>
<comment type="subcellular location">
    <subcellularLocation>
        <location evidence="1">Membrane</location>
    </subcellularLocation>
</comment>
<feature type="signal peptide" evidence="6">
    <location>
        <begin position="1"/>
        <end position="23"/>
    </location>
</feature>
<keyword evidence="9" id="KW-1185">Reference proteome</keyword>
<keyword evidence="3" id="KW-0393">Immunoglobulin domain</keyword>
<feature type="transmembrane region" description="Helical" evidence="5">
    <location>
        <begin position="235"/>
        <end position="258"/>
    </location>
</feature>
<dbReference type="Proteomes" id="UP001345963">
    <property type="component" value="Unassembled WGS sequence"/>
</dbReference>
<evidence type="ECO:0000256" key="5">
    <source>
        <dbReference type="SAM" id="Phobius"/>
    </source>
</evidence>
<dbReference type="Gene3D" id="2.60.40.10">
    <property type="entry name" value="Immunoglobulins"/>
    <property type="match status" value="2"/>
</dbReference>
<keyword evidence="5" id="KW-1133">Transmembrane helix</keyword>